<evidence type="ECO:0000313" key="3">
    <source>
        <dbReference type="Proteomes" id="UP000250915"/>
    </source>
</evidence>
<comment type="caution">
    <text evidence="2">The sequence shown here is derived from an EMBL/GenBank/DDBJ whole genome shotgun (WGS) entry which is preliminary data.</text>
</comment>
<evidence type="ECO:0000256" key="1">
    <source>
        <dbReference type="SAM" id="Phobius"/>
    </source>
</evidence>
<sequence>MPGGKPKPRWRVLRYSFGGALCLMAVIDALVGARWSLAVGGAVVGGIILIGQRRVLRAAVSRTGDEIVCRYIPWYEGSAYSVTLLLPLMGVAMVDLGFAPGNPAWLRYGGFLLLGVTPLTVWGVVRMWRRCLLCFGPRTLTVRLVERGSELTEIRRELVQSIEPKIFPRPNGGESLQVAITYRPLDAAGDTTATVLLGLRLTVQPDNLLNALIVWRDGAANHPSELMDHIERILRGRSMAGV</sequence>
<feature type="transmembrane region" description="Helical" evidence="1">
    <location>
        <begin position="12"/>
        <end position="31"/>
    </location>
</feature>
<dbReference type="RefSeq" id="WP_112634572.1">
    <property type="nucleotide sequence ID" value="NZ_QMEV01000059.1"/>
</dbReference>
<organism evidence="2 3">
    <name type="scientific">Mycobacterium colombiense</name>
    <dbReference type="NCBI Taxonomy" id="339268"/>
    <lineage>
        <taxon>Bacteria</taxon>
        <taxon>Bacillati</taxon>
        <taxon>Actinomycetota</taxon>
        <taxon>Actinomycetes</taxon>
        <taxon>Mycobacteriales</taxon>
        <taxon>Mycobacteriaceae</taxon>
        <taxon>Mycobacterium</taxon>
        <taxon>Mycobacterium avium complex (MAC)</taxon>
    </lineage>
</organism>
<protein>
    <submittedName>
        <fullName evidence="2">Uncharacterized protein</fullName>
    </submittedName>
</protein>
<dbReference type="Proteomes" id="UP000250915">
    <property type="component" value="Unassembled WGS sequence"/>
</dbReference>
<feature type="transmembrane region" description="Helical" evidence="1">
    <location>
        <begin position="77"/>
        <end position="99"/>
    </location>
</feature>
<accession>A0A329LFT2</accession>
<keyword evidence="1" id="KW-0812">Transmembrane</keyword>
<dbReference type="OrthoDB" id="4751204at2"/>
<keyword evidence="1" id="KW-0472">Membrane</keyword>
<proteinExistence type="predicted"/>
<feature type="transmembrane region" description="Helical" evidence="1">
    <location>
        <begin position="105"/>
        <end position="125"/>
    </location>
</feature>
<dbReference type="AlphaFoldDB" id="A0A329LFT2"/>
<feature type="transmembrane region" description="Helical" evidence="1">
    <location>
        <begin position="37"/>
        <end position="56"/>
    </location>
</feature>
<reference evidence="2 3" key="1">
    <citation type="submission" date="2018-06" db="EMBL/GenBank/DDBJ databases">
        <title>NTM in soil in Japan.</title>
        <authorList>
            <person name="Ohya K."/>
        </authorList>
    </citation>
    <scope>NUCLEOTIDE SEQUENCE [LARGE SCALE GENOMIC DNA]</scope>
    <source>
        <strain evidence="2 3">GF28</strain>
    </source>
</reference>
<evidence type="ECO:0000313" key="2">
    <source>
        <dbReference type="EMBL" id="RAV06708.1"/>
    </source>
</evidence>
<dbReference type="EMBL" id="QMEV01000059">
    <property type="protein sequence ID" value="RAV06708.1"/>
    <property type="molecule type" value="Genomic_DNA"/>
</dbReference>
<gene>
    <name evidence="2" type="ORF">DQP57_20785</name>
</gene>
<name>A0A329LFT2_9MYCO</name>
<keyword evidence="1" id="KW-1133">Transmembrane helix</keyword>